<dbReference type="CDD" id="cd21742">
    <property type="entry name" value="MobB_NDR_LATS-like"/>
    <property type="match status" value="1"/>
</dbReference>
<evidence type="ECO:0000256" key="9">
    <source>
        <dbReference type="SAM" id="MobiDB-lite"/>
    </source>
</evidence>
<evidence type="ECO:0000256" key="3">
    <source>
        <dbReference type="ARBA" id="ARBA00022679"/>
    </source>
</evidence>
<keyword evidence="4" id="KW-0547">Nucleotide-binding</keyword>
<evidence type="ECO:0000256" key="1">
    <source>
        <dbReference type="ARBA" id="ARBA00012513"/>
    </source>
</evidence>
<keyword evidence="2" id="KW-0723">Serine/threonine-protein kinase</keyword>
<comment type="catalytic activity">
    <reaction evidence="8">
        <text>L-seryl-[protein] + ATP = O-phospho-L-seryl-[protein] + ADP + H(+)</text>
        <dbReference type="Rhea" id="RHEA:17989"/>
        <dbReference type="Rhea" id="RHEA-COMP:9863"/>
        <dbReference type="Rhea" id="RHEA-COMP:11604"/>
        <dbReference type="ChEBI" id="CHEBI:15378"/>
        <dbReference type="ChEBI" id="CHEBI:29999"/>
        <dbReference type="ChEBI" id="CHEBI:30616"/>
        <dbReference type="ChEBI" id="CHEBI:83421"/>
        <dbReference type="ChEBI" id="CHEBI:456216"/>
        <dbReference type="EC" id="2.7.11.1"/>
    </reaction>
</comment>
<dbReference type="EC" id="2.7.11.1" evidence="1"/>
<reference evidence="12" key="1">
    <citation type="submission" date="2022-12" db="EMBL/GenBank/DDBJ databases">
        <authorList>
            <person name="Petersen C."/>
        </authorList>
    </citation>
    <scope>NUCLEOTIDE SEQUENCE</scope>
    <source>
        <strain evidence="12">IBT 29677</strain>
    </source>
</reference>
<proteinExistence type="predicted"/>
<evidence type="ECO:0000313" key="12">
    <source>
        <dbReference type="EMBL" id="KAJ5387620.1"/>
    </source>
</evidence>
<dbReference type="Gene3D" id="1.10.510.10">
    <property type="entry name" value="Transferase(Phosphotransferase) domain 1"/>
    <property type="match status" value="3"/>
</dbReference>
<evidence type="ECO:0000256" key="4">
    <source>
        <dbReference type="ARBA" id="ARBA00022741"/>
    </source>
</evidence>
<sequence length="997" mass="111734">MTPPRDKKLRKRRSVFGLWIPAKVVPFSNRFDPSPADSAVSDSPALDSIIRPRRSRDRLKVRLTRSGSKILFLFGLGGSSNGNKTSAGFGSCGNISTPEGDQTPSSEVAERGSPISLTSDGSPESESPAVARSIDVHPPATPALNNPAVTPADCHISTAATDIGTGECETQRHLANEDSGCFLIGSEPASLPNSTLVDRVSQRFSHTFGHPTVIRRAHLRSRPSIPFREYSTTSTPDKQGDGAGDSSDPSTAPSSNESPLVGVATPPTPVTSEEKSASSEKYTVTSGGLDLPDCASDLNTTAGSRSPTLAPSILTIESTSAAKIYLELYFNSIFQNVDPRVHRQHELEQHMYAFQLSPEAQAETRRNWLLQENGYLRQCRNLKTKIRSTRVEGITSIAGYETIKILGRGSFGVVRLVREKDDTKSDGEVERTSRPERTLSNPRPRSIGALGSAADGAKNGRRKVMTGEKKEVYAMKVIRKREMISNSQEGHIRAERDFLVASERSQWVVPLISSFQDKANLYLVMDYMVGGDFLGLLIRKDILREEWTRFYVAEMILCIEEAHRLCWIHRDIKPDNFLISASGHLKISDFGLAFNGHWSHDQVYYHNQRYSLLERLGVTIKGDKEDQSQMAENEDNSPDPRLHGLEDPSRYSPPSTDLLEWRNGKERRRFAKSVVGTSQYMAPEVIRGEMYDGRCDWWSLGVIIYECFYGFTPFACENRHDTKVKILVTTLKKLEIPQGKTNRQDCIARCNRSHQSNSPGTRVSTVFPRYHVNDILIGRPVTSNFLYSMDPRYQHINSYYVFPNDAVEIKAHPFFRGIQWNQLHLTQPPMTPRVKNWEDTRYFEDWKSSGNAEEFVGDSDNQESEEKSEDKPNVSLMEVSSSYQIHPLPDQPIPDADAITLANVDSPKAAATKKKRERKRPRDKILRDMRAGKTALEIRKRSVFLGYTYRRPICPALALSPDRGRQRIGRGGFNGPLRLLSGFLRWVSGMFGCSSFY</sequence>
<dbReference type="PANTHER" id="PTHR24356:SF400">
    <property type="entry name" value="SERINE_THREONINE-PROTEIN KINASE CBK1"/>
    <property type="match status" value="1"/>
</dbReference>
<comment type="catalytic activity">
    <reaction evidence="7">
        <text>L-threonyl-[protein] + ATP = O-phospho-L-threonyl-[protein] + ADP + H(+)</text>
        <dbReference type="Rhea" id="RHEA:46608"/>
        <dbReference type="Rhea" id="RHEA-COMP:11060"/>
        <dbReference type="Rhea" id="RHEA-COMP:11605"/>
        <dbReference type="ChEBI" id="CHEBI:15378"/>
        <dbReference type="ChEBI" id="CHEBI:30013"/>
        <dbReference type="ChEBI" id="CHEBI:30616"/>
        <dbReference type="ChEBI" id="CHEBI:61977"/>
        <dbReference type="ChEBI" id="CHEBI:456216"/>
        <dbReference type="EC" id="2.7.11.1"/>
    </reaction>
</comment>
<evidence type="ECO:0000256" key="7">
    <source>
        <dbReference type="ARBA" id="ARBA00047899"/>
    </source>
</evidence>
<dbReference type="InterPro" id="IPR000719">
    <property type="entry name" value="Prot_kinase_dom"/>
</dbReference>
<comment type="caution">
    <text evidence="12">The sequence shown here is derived from an EMBL/GenBank/DDBJ whole genome shotgun (WGS) entry which is preliminary data.</text>
</comment>
<dbReference type="RefSeq" id="XP_056485418.1">
    <property type="nucleotide sequence ID" value="XM_056634798.1"/>
</dbReference>
<accession>A0A9X0B4C4</accession>
<dbReference type="Gene3D" id="3.30.200.20">
    <property type="entry name" value="Phosphorylase Kinase, domain 1"/>
    <property type="match status" value="3"/>
</dbReference>
<keyword evidence="6" id="KW-0067">ATP-binding</keyword>
<evidence type="ECO:0000256" key="8">
    <source>
        <dbReference type="ARBA" id="ARBA00048679"/>
    </source>
</evidence>
<dbReference type="GO" id="GO:0004674">
    <property type="term" value="F:protein serine/threonine kinase activity"/>
    <property type="evidence" value="ECO:0007669"/>
    <property type="project" value="UniProtKB-KW"/>
</dbReference>
<dbReference type="OrthoDB" id="3638488at2759"/>
<dbReference type="GeneID" id="81373778"/>
<feature type="compositionally biased region" description="Polar residues" evidence="9">
    <location>
        <begin position="247"/>
        <end position="258"/>
    </location>
</feature>
<feature type="region of interest" description="Disordered" evidence="9">
    <location>
        <begin position="624"/>
        <end position="658"/>
    </location>
</feature>
<evidence type="ECO:0000313" key="13">
    <source>
        <dbReference type="Proteomes" id="UP001147747"/>
    </source>
</evidence>
<dbReference type="Proteomes" id="UP001147747">
    <property type="component" value="Unassembled WGS sequence"/>
</dbReference>
<evidence type="ECO:0000256" key="5">
    <source>
        <dbReference type="ARBA" id="ARBA00022777"/>
    </source>
</evidence>
<feature type="region of interest" description="Disordered" evidence="9">
    <location>
        <begin position="422"/>
        <end position="461"/>
    </location>
</feature>
<feature type="domain" description="AGC-kinase C-terminal" evidence="11">
    <location>
        <begin position="816"/>
        <end position="870"/>
    </location>
</feature>
<dbReference type="PROSITE" id="PS50011">
    <property type="entry name" value="PROTEIN_KINASE_DOM"/>
    <property type="match status" value="1"/>
</dbReference>
<dbReference type="GO" id="GO:0005524">
    <property type="term" value="F:ATP binding"/>
    <property type="evidence" value="ECO:0007669"/>
    <property type="project" value="UniProtKB-KW"/>
</dbReference>
<keyword evidence="3" id="KW-0808">Transferase</keyword>
<feature type="compositionally biased region" description="Basic and acidic residues" evidence="9">
    <location>
        <begin position="422"/>
        <end position="437"/>
    </location>
</feature>
<organism evidence="12 13">
    <name type="scientific">Penicillium cosmopolitanum</name>
    <dbReference type="NCBI Taxonomy" id="1131564"/>
    <lineage>
        <taxon>Eukaryota</taxon>
        <taxon>Fungi</taxon>
        <taxon>Dikarya</taxon>
        <taxon>Ascomycota</taxon>
        <taxon>Pezizomycotina</taxon>
        <taxon>Eurotiomycetes</taxon>
        <taxon>Eurotiomycetidae</taxon>
        <taxon>Eurotiales</taxon>
        <taxon>Aspergillaceae</taxon>
        <taxon>Penicillium</taxon>
    </lineage>
</organism>
<evidence type="ECO:0000259" key="10">
    <source>
        <dbReference type="PROSITE" id="PS50011"/>
    </source>
</evidence>
<dbReference type="AlphaFoldDB" id="A0A9X0B4C4"/>
<evidence type="ECO:0000256" key="6">
    <source>
        <dbReference type="ARBA" id="ARBA00022840"/>
    </source>
</evidence>
<evidence type="ECO:0000256" key="2">
    <source>
        <dbReference type="ARBA" id="ARBA00022527"/>
    </source>
</evidence>
<feature type="region of interest" description="Disordered" evidence="9">
    <location>
        <begin position="852"/>
        <end position="873"/>
    </location>
</feature>
<keyword evidence="5" id="KW-0418">Kinase</keyword>
<dbReference type="InterPro" id="IPR059233">
    <property type="entry name" value="MobB_NdrA/B/Cbk1"/>
</dbReference>
<feature type="region of interest" description="Disordered" evidence="9">
    <location>
        <begin position="215"/>
        <end position="290"/>
    </location>
</feature>
<dbReference type="InterPro" id="IPR011009">
    <property type="entry name" value="Kinase-like_dom_sf"/>
</dbReference>
<dbReference type="PROSITE" id="PS51285">
    <property type="entry name" value="AGC_KINASE_CTER"/>
    <property type="match status" value="1"/>
</dbReference>
<feature type="compositionally biased region" description="Polar residues" evidence="9">
    <location>
        <begin position="115"/>
        <end position="125"/>
    </location>
</feature>
<dbReference type="InterPro" id="IPR000961">
    <property type="entry name" value="AGC-kinase_C"/>
</dbReference>
<dbReference type="SMART" id="SM00220">
    <property type="entry name" value="S_TKc"/>
    <property type="match status" value="1"/>
</dbReference>
<dbReference type="PANTHER" id="PTHR24356">
    <property type="entry name" value="SERINE/THREONINE-PROTEIN KINASE"/>
    <property type="match status" value="1"/>
</dbReference>
<feature type="compositionally biased region" description="Polar residues" evidence="9">
    <location>
        <begin position="89"/>
        <end position="106"/>
    </location>
</feature>
<gene>
    <name evidence="12" type="ORF">N7509_010161</name>
</gene>
<reference evidence="12" key="2">
    <citation type="journal article" date="2023" name="IMA Fungus">
        <title>Comparative genomic study of the Penicillium genus elucidates a diverse pangenome and 15 lateral gene transfer events.</title>
        <authorList>
            <person name="Petersen C."/>
            <person name="Sorensen T."/>
            <person name="Nielsen M.R."/>
            <person name="Sondergaard T.E."/>
            <person name="Sorensen J.L."/>
            <person name="Fitzpatrick D.A."/>
            <person name="Frisvad J.C."/>
            <person name="Nielsen K.L."/>
        </authorList>
    </citation>
    <scope>NUCLEOTIDE SEQUENCE</scope>
    <source>
        <strain evidence="12">IBT 29677</strain>
    </source>
</reference>
<dbReference type="InterPro" id="IPR050236">
    <property type="entry name" value="Ser_Thr_kinase_AGC"/>
</dbReference>
<evidence type="ECO:0000259" key="11">
    <source>
        <dbReference type="PROSITE" id="PS51285"/>
    </source>
</evidence>
<dbReference type="Pfam" id="PF00069">
    <property type="entry name" value="Pkinase"/>
    <property type="match status" value="2"/>
</dbReference>
<dbReference type="GO" id="GO:0035556">
    <property type="term" value="P:intracellular signal transduction"/>
    <property type="evidence" value="ECO:0007669"/>
    <property type="project" value="TreeGrafter"/>
</dbReference>
<feature type="compositionally biased region" description="Basic and acidic residues" evidence="9">
    <location>
        <begin position="638"/>
        <end position="649"/>
    </location>
</feature>
<dbReference type="EMBL" id="JAPZBU010000009">
    <property type="protein sequence ID" value="KAJ5387620.1"/>
    <property type="molecule type" value="Genomic_DNA"/>
</dbReference>
<dbReference type="SUPFAM" id="SSF56112">
    <property type="entry name" value="Protein kinase-like (PK-like)"/>
    <property type="match status" value="1"/>
</dbReference>
<protein>
    <recommendedName>
        <fullName evidence="1">non-specific serine/threonine protein kinase</fullName>
        <ecNumber evidence="1">2.7.11.1</ecNumber>
    </recommendedName>
</protein>
<feature type="region of interest" description="Disordered" evidence="9">
    <location>
        <begin position="89"/>
        <end position="130"/>
    </location>
</feature>
<feature type="domain" description="Protein kinase" evidence="10">
    <location>
        <begin position="400"/>
        <end position="815"/>
    </location>
</feature>
<name>A0A9X0B4C4_9EURO</name>
<keyword evidence="13" id="KW-1185">Reference proteome</keyword>